<dbReference type="Gene3D" id="3.80.10.10">
    <property type="entry name" value="Ribonuclease Inhibitor"/>
    <property type="match status" value="1"/>
</dbReference>
<reference evidence="4" key="1">
    <citation type="submission" date="2021-01" db="EMBL/GenBank/DDBJ databases">
        <authorList>
            <person name="Li R."/>
            <person name="Bekaert M."/>
        </authorList>
    </citation>
    <scope>NUCLEOTIDE SEQUENCE</scope>
    <source>
        <strain evidence="4">Farmed</strain>
    </source>
</reference>
<dbReference type="AlphaFoldDB" id="A0A812BRC6"/>
<dbReference type="InterPro" id="IPR051279">
    <property type="entry name" value="PP1-Reg/Actin-Interact_Protein"/>
</dbReference>
<proteinExistence type="inferred from homology"/>
<accession>A0A812BRC6</accession>
<dbReference type="PANTHER" id="PTHR24112">
    <property type="entry name" value="LEUCINE-RICH REPEAT, ISOFORM F-RELATED"/>
    <property type="match status" value="1"/>
</dbReference>
<dbReference type="SMART" id="SM00368">
    <property type="entry name" value="LRR_RI"/>
    <property type="match status" value="7"/>
</dbReference>
<gene>
    <name evidence="4" type="ORF">SPHA_20269</name>
</gene>
<dbReference type="Pfam" id="PF13516">
    <property type="entry name" value="LRR_6"/>
    <property type="match status" value="3"/>
</dbReference>
<keyword evidence="5" id="KW-1185">Reference proteome</keyword>
<dbReference type="InterPro" id="IPR032675">
    <property type="entry name" value="LRR_dom_sf"/>
</dbReference>
<dbReference type="SUPFAM" id="SSF52047">
    <property type="entry name" value="RNI-like"/>
    <property type="match status" value="1"/>
</dbReference>
<dbReference type="Proteomes" id="UP000597762">
    <property type="component" value="Unassembled WGS sequence"/>
</dbReference>
<evidence type="ECO:0000256" key="2">
    <source>
        <dbReference type="ARBA" id="ARBA00022737"/>
    </source>
</evidence>
<keyword evidence="2" id="KW-0677">Repeat</keyword>
<evidence type="ECO:0000313" key="4">
    <source>
        <dbReference type="EMBL" id="CAE1236516.1"/>
    </source>
</evidence>
<dbReference type="OrthoDB" id="10034042at2759"/>
<organism evidence="4 5">
    <name type="scientific">Acanthosepion pharaonis</name>
    <name type="common">Pharaoh cuttlefish</name>
    <name type="synonym">Sepia pharaonis</name>
    <dbReference type="NCBI Taxonomy" id="158019"/>
    <lineage>
        <taxon>Eukaryota</taxon>
        <taxon>Metazoa</taxon>
        <taxon>Spiralia</taxon>
        <taxon>Lophotrochozoa</taxon>
        <taxon>Mollusca</taxon>
        <taxon>Cephalopoda</taxon>
        <taxon>Coleoidea</taxon>
        <taxon>Decapodiformes</taxon>
        <taxon>Sepiida</taxon>
        <taxon>Sepiina</taxon>
        <taxon>Sepiidae</taxon>
        <taxon>Acanthosepion</taxon>
    </lineage>
</organism>
<dbReference type="EMBL" id="CAHIKZ030000745">
    <property type="protein sequence ID" value="CAE1236516.1"/>
    <property type="molecule type" value="Genomic_DNA"/>
</dbReference>
<sequence>MGTKRNVSFPEDNCIVTGFSEPCNPWKNAPICTAEELVVAYKKGCELNGVKPWNKIIQQLLSVQNCWNRHKTLSLKGEKLDQKHCEALEDIFRRVQFENLELEACHLDDETAAALFDMIEYYDSTMKLNMSFNKNISIRGWQSCSRMIRKTPSLSYLDARGCELNDHIIPVLGRSLKMGSNLTVLHLEYTCLSGRPLVILVAALKVNEILQELFLGDNKLMASDGIQIGNLLKFNHKLQLLDLRNNHLQDVGLSHICAGLCEKVDSSGLSTLVLWNNQMSYQGMLSLSHALSVVECLETLNLGHNSITNEGIHYLKEGLLKNKSLIRLGLQGTKVLCEGAVALAEYIADSSRLLQIDLRENDIRTAGLMALSLALKVNESLVRLELDRNTKKEVAVKDYADQQRRLLQDINNYLERKLSSEMGAEMCANVAAESLFMKCNKEVDYSDQTASVTDTQDESLDINFSKTCQEFSLTDNEVSSGSELTNNHNGCLPVCHLDKLGEKCRPEFHTNLSLNGMTQELANVLDSLELETNCKPEVLPHTFKTIQTDTVTSPAEYEKELDDIPNLNDYWTFSLAWNKTKSLTFYSFFLSYN</sequence>
<evidence type="ECO:0000313" key="5">
    <source>
        <dbReference type="Proteomes" id="UP000597762"/>
    </source>
</evidence>
<evidence type="ECO:0000256" key="3">
    <source>
        <dbReference type="ARBA" id="ARBA00038315"/>
    </source>
</evidence>
<keyword evidence="1" id="KW-0433">Leucine-rich repeat</keyword>
<comment type="similarity">
    <text evidence="3">Belongs to the PPP1R37 family.</text>
</comment>
<dbReference type="PANTHER" id="PTHR24112:SF9">
    <property type="entry name" value="PROTEIN PHOSPHATASE 1 REGULATORY SUBUNIT 37"/>
    <property type="match status" value="1"/>
</dbReference>
<comment type="caution">
    <text evidence="4">The sequence shown here is derived from an EMBL/GenBank/DDBJ whole genome shotgun (WGS) entry which is preliminary data.</text>
</comment>
<dbReference type="CDD" id="cd00116">
    <property type="entry name" value="LRR_RI"/>
    <property type="match status" value="1"/>
</dbReference>
<evidence type="ECO:0000256" key="1">
    <source>
        <dbReference type="ARBA" id="ARBA00022614"/>
    </source>
</evidence>
<name>A0A812BRC6_ACAPH</name>
<dbReference type="InterPro" id="IPR001611">
    <property type="entry name" value="Leu-rich_rpt"/>
</dbReference>
<protein>
    <submittedName>
        <fullName evidence="4">PPP1R37</fullName>
    </submittedName>
</protein>